<name>A0AAJ6BAD8_9PSED</name>
<dbReference type="Pfam" id="PF00126">
    <property type="entry name" value="HTH_1"/>
    <property type="match status" value="1"/>
</dbReference>
<dbReference type="InterPro" id="IPR036390">
    <property type="entry name" value="WH_DNA-bd_sf"/>
</dbReference>
<keyword evidence="4" id="KW-0804">Transcription</keyword>
<proteinExistence type="inferred from homology"/>
<protein>
    <submittedName>
        <fullName evidence="6">LysR family transcriptional regulator</fullName>
    </submittedName>
</protein>
<dbReference type="Pfam" id="PF03466">
    <property type="entry name" value="LysR_substrate"/>
    <property type="match status" value="1"/>
</dbReference>
<evidence type="ECO:0000256" key="2">
    <source>
        <dbReference type="ARBA" id="ARBA00023015"/>
    </source>
</evidence>
<dbReference type="CDD" id="cd05466">
    <property type="entry name" value="PBP2_LTTR_substrate"/>
    <property type="match status" value="1"/>
</dbReference>
<gene>
    <name evidence="6" type="ORF">P0Y58_22530</name>
</gene>
<dbReference type="SUPFAM" id="SSF53850">
    <property type="entry name" value="Periplasmic binding protein-like II"/>
    <property type="match status" value="1"/>
</dbReference>
<evidence type="ECO:0000256" key="4">
    <source>
        <dbReference type="ARBA" id="ARBA00023163"/>
    </source>
</evidence>
<dbReference type="GO" id="GO:0000976">
    <property type="term" value="F:transcription cis-regulatory region binding"/>
    <property type="evidence" value="ECO:0007669"/>
    <property type="project" value="TreeGrafter"/>
</dbReference>
<dbReference type="SUPFAM" id="SSF46785">
    <property type="entry name" value="Winged helix' DNA-binding domain"/>
    <property type="match status" value="1"/>
</dbReference>
<reference evidence="6" key="1">
    <citation type="submission" date="2023-03" db="EMBL/GenBank/DDBJ databases">
        <title>Andean soil-derived lignocellulolytic bacterial consortium as a source of novel taxa and putative plastic-active enzymes.</title>
        <authorList>
            <person name="Diaz-Garcia L."/>
            <person name="Chuvochina M."/>
            <person name="Feuerriegel G."/>
            <person name="Bunk B."/>
            <person name="Sproer C."/>
            <person name="Streit W.R."/>
            <person name="Rodriguez L.M."/>
            <person name="Overmann J."/>
            <person name="Jimenez D.J."/>
        </authorList>
    </citation>
    <scope>NUCLEOTIDE SEQUENCE</scope>
    <source>
        <strain evidence="6">MAG 876</strain>
    </source>
</reference>
<dbReference type="Gene3D" id="1.10.10.10">
    <property type="entry name" value="Winged helix-like DNA-binding domain superfamily/Winged helix DNA-binding domain"/>
    <property type="match status" value="1"/>
</dbReference>
<dbReference type="InterPro" id="IPR000847">
    <property type="entry name" value="LysR_HTH_N"/>
</dbReference>
<dbReference type="AlphaFoldDB" id="A0AAJ6BAD8"/>
<dbReference type="InterPro" id="IPR036388">
    <property type="entry name" value="WH-like_DNA-bd_sf"/>
</dbReference>
<sequence length="304" mass="32864">MNTKLLETFVELARTPHLRKLAERLHATPSALSMRMKNLEEQLGVELFTSDNKMLSLTEEGRRLLPFAEAAISALQDFLGAASQLSDIGGVVRVGLIEAAVYTLLPELVKRTKADLPNVNVTWVVGLTADLIEQLNRGELDLVLSLDKQPQNPYAVAEQLLTLSTKWVGKAGIASDLADESFIFSHQILTPMSNTTPSDDAARTVQKLAFKYGISPTTIQLSCSPSISALITLIRNGIGIGVLPAILVKEHLASAELEILPVTAPPPMIIHRWHLTNAGPATLRVADLASTVAADLEAGRRESL</sequence>
<dbReference type="InterPro" id="IPR005119">
    <property type="entry name" value="LysR_subst-bd"/>
</dbReference>
<dbReference type="PROSITE" id="PS50931">
    <property type="entry name" value="HTH_LYSR"/>
    <property type="match status" value="1"/>
</dbReference>
<keyword evidence="3" id="KW-0238">DNA-binding</keyword>
<dbReference type="PANTHER" id="PTHR30126">
    <property type="entry name" value="HTH-TYPE TRANSCRIPTIONAL REGULATOR"/>
    <property type="match status" value="1"/>
</dbReference>
<comment type="similarity">
    <text evidence="1">Belongs to the LysR transcriptional regulatory family.</text>
</comment>
<evidence type="ECO:0000259" key="5">
    <source>
        <dbReference type="PROSITE" id="PS50931"/>
    </source>
</evidence>
<evidence type="ECO:0000256" key="1">
    <source>
        <dbReference type="ARBA" id="ARBA00009437"/>
    </source>
</evidence>
<evidence type="ECO:0000256" key="3">
    <source>
        <dbReference type="ARBA" id="ARBA00023125"/>
    </source>
</evidence>
<dbReference type="PANTHER" id="PTHR30126:SF77">
    <property type="entry name" value="TRANSCRIPTIONAL REGULATORY PROTEIN"/>
    <property type="match status" value="1"/>
</dbReference>
<feature type="domain" description="HTH lysR-type" evidence="5">
    <location>
        <begin position="1"/>
        <end position="58"/>
    </location>
</feature>
<dbReference type="Gene3D" id="3.40.190.10">
    <property type="entry name" value="Periplasmic binding protein-like II"/>
    <property type="match status" value="2"/>
</dbReference>
<dbReference type="Proteomes" id="UP001216329">
    <property type="component" value="Chromosome"/>
</dbReference>
<keyword evidence="2" id="KW-0805">Transcription regulation</keyword>
<evidence type="ECO:0000313" key="6">
    <source>
        <dbReference type="EMBL" id="WEK29643.1"/>
    </source>
</evidence>
<organism evidence="6 7">
    <name type="scientific">Candidatus Pseudomonas phytovorans</name>
    <dbReference type="NCBI Taxonomy" id="3121377"/>
    <lineage>
        <taxon>Bacteria</taxon>
        <taxon>Pseudomonadati</taxon>
        <taxon>Pseudomonadota</taxon>
        <taxon>Gammaproteobacteria</taxon>
        <taxon>Pseudomonadales</taxon>
        <taxon>Pseudomonadaceae</taxon>
        <taxon>Pseudomonas</taxon>
    </lineage>
</organism>
<dbReference type="EMBL" id="CP119325">
    <property type="protein sequence ID" value="WEK29643.1"/>
    <property type="molecule type" value="Genomic_DNA"/>
</dbReference>
<evidence type="ECO:0000313" key="7">
    <source>
        <dbReference type="Proteomes" id="UP001216329"/>
    </source>
</evidence>
<accession>A0AAJ6BAD8</accession>
<dbReference type="GO" id="GO:0003700">
    <property type="term" value="F:DNA-binding transcription factor activity"/>
    <property type="evidence" value="ECO:0007669"/>
    <property type="project" value="InterPro"/>
</dbReference>